<reference evidence="14" key="1">
    <citation type="submission" date="2021-08" db="EMBL/GenBank/DDBJ databases">
        <authorList>
            <person name="Nwanade C."/>
            <person name="Wang M."/>
            <person name="Masoudi A."/>
            <person name="Yu Z."/>
            <person name="Liu J."/>
        </authorList>
    </citation>
    <scope>NUCLEOTIDE SEQUENCE</scope>
    <source>
        <strain evidence="14">S056</strain>
    </source>
</reference>
<dbReference type="InterPro" id="IPR018022">
    <property type="entry name" value="IPT"/>
</dbReference>
<evidence type="ECO:0000256" key="4">
    <source>
        <dbReference type="ARBA" id="ARBA00022679"/>
    </source>
</evidence>
<protein>
    <recommendedName>
        <fullName evidence="10">tRNA dimethylallyltransferase</fullName>
        <ecNumber evidence="10">2.5.1.75</ecNumber>
    </recommendedName>
    <alternativeName>
        <fullName evidence="10">Dimethylallyl diphosphate:tRNA dimethylallyltransferase</fullName>
        <shortName evidence="10">DMAPP:tRNA dimethylallyltransferase</shortName>
        <shortName evidence="10">DMATase</shortName>
    </alternativeName>
    <alternativeName>
        <fullName evidence="10">Isopentenyl-diphosphate:tRNA isopentenyltransferase</fullName>
        <shortName evidence="10">IPP transferase</shortName>
        <shortName evidence="10">IPPT</shortName>
        <shortName evidence="10">IPTase</shortName>
    </alternativeName>
</protein>
<evidence type="ECO:0000313" key="15">
    <source>
        <dbReference type="Proteomes" id="UP001057991"/>
    </source>
</evidence>
<dbReference type="Pfam" id="PF01715">
    <property type="entry name" value="IPPT"/>
    <property type="match status" value="1"/>
</dbReference>
<dbReference type="AlphaFoldDB" id="A0A9Q9HC48"/>
<keyword evidence="8 10" id="KW-0460">Magnesium</keyword>
<dbReference type="GO" id="GO:0005524">
    <property type="term" value="F:ATP binding"/>
    <property type="evidence" value="ECO:0007669"/>
    <property type="project" value="UniProtKB-UniRule"/>
</dbReference>
<dbReference type="GO" id="GO:0052381">
    <property type="term" value="F:tRNA dimethylallyltransferase activity"/>
    <property type="evidence" value="ECO:0007669"/>
    <property type="project" value="UniProtKB-UniRule"/>
</dbReference>
<dbReference type="PANTHER" id="PTHR11088:SF60">
    <property type="entry name" value="TRNA DIMETHYLALLYLTRANSFERASE"/>
    <property type="match status" value="1"/>
</dbReference>
<keyword evidence="4 10" id="KW-0808">Transferase</keyword>
<dbReference type="InterPro" id="IPR027417">
    <property type="entry name" value="P-loop_NTPase"/>
</dbReference>
<gene>
    <name evidence="10 14" type="primary">miaA</name>
    <name evidence="14" type="ORF">K3X48_06995</name>
</gene>
<dbReference type="Proteomes" id="UP001057991">
    <property type="component" value="Chromosome"/>
</dbReference>
<feature type="site" description="Interaction with substrate tRNA" evidence="10">
    <location>
        <position position="126"/>
    </location>
</feature>
<dbReference type="EMBL" id="CP080776">
    <property type="protein sequence ID" value="UWP96898.1"/>
    <property type="molecule type" value="Genomic_DNA"/>
</dbReference>
<comment type="caution">
    <text evidence="10">Lacks conserved residue(s) required for the propagation of feature annotation.</text>
</comment>
<evidence type="ECO:0000256" key="2">
    <source>
        <dbReference type="ARBA" id="ARBA00003213"/>
    </source>
</evidence>
<keyword evidence="7 10" id="KW-0067">ATP-binding</keyword>
<proteinExistence type="inferred from homology"/>
<evidence type="ECO:0000256" key="1">
    <source>
        <dbReference type="ARBA" id="ARBA00001946"/>
    </source>
</evidence>
<comment type="similarity">
    <text evidence="3 10 13">Belongs to the IPP transferase family.</text>
</comment>
<evidence type="ECO:0000256" key="10">
    <source>
        <dbReference type="HAMAP-Rule" id="MF_00185"/>
    </source>
</evidence>
<dbReference type="EC" id="2.5.1.75" evidence="10"/>
<evidence type="ECO:0000313" key="14">
    <source>
        <dbReference type="EMBL" id="UWP96898.1"/>
    </source>
</evidence>
<dbReference type="HAMAP" id="MF_00185">
    <property type="entry name" value="IPP_trans"/>
    <property type="match status" value="1"/>
</dbReference>
<evidence type="ECO:0000256" key="3">
    <source>
        <dbReference type="ARBA" id="ARBA00005842"/>
    </source>
</evidence>
<dbReference type="Gene3D" id="1.10.20.140">
    <property type="match status" value="1"/>
</dbReference>
<comment type="function">
    <text evidence="2 10 12">Catalyzes the transfer of a dimethylallyl group onto the adenine at position 37 in tRNAs that read codons beginning with uridine, leading to the formation of N6-(dimethylallyl)adenosine (i(6)A).</text>
</comment>
<dbReference type="PANTHER" id="PTHR11088">
    <property type="entry name" value="TRNA DIMETHYLALLYLTRANSFERASE"/>
    <property type="match status" value="1"/>
</dbReference>
<evidence type="ECO:0000256" key="5">
    <source>
        <dbReference type="ARBA" id="ARBA00022694"/>
    </source>
</evidence>
<sequence>MRHLETRNPSPTVESLAVPDPLPFDIRTLPPNRPVLIAGATASGKSALAMDIAETGGGVIVNADALQVFSNWRIVTARPSPEEEARVPHRLYGHIPGDQDYSVGHWLREVAQILQGRDRPIIVGGTGLNLSALTEGLADIPLTPPEVRAEGEHLLATQGIDTLLRALDPDTLARIDQRNPARVARAWEVQRSTGRGLASWQDDTPPPLLALADCTAIVLQADRDWLRNRIERRFDLMLEGGALDEARANLENWDPKAPHAKAIGAPELIAHLKGELSLDDARETAIIASQQYAKRQRTWFRKRMKHWQAIPLP</sequence>
<comment type="catalytic activity">
    <reaction evidence="9 10 11">
        <text>adenosine(37) in tRNA + dimethylallyl diphosphate = N(6)-dimethylallyladenosine(37) in tRNA + diphosphate</text>
        <dbReference type="Rhea" id="RHEA:26482"/>
        <dbReference type="Rhea" id="RHEA-COMP:10162"/>
        <dbReference type="Rhea" id="RHEA-COMP:10375"/>
        <dbReference type="ChEBI" id="CHEBI:33019"/>
        <dbReference type="ChEBI" id="CHEBI:57623"/>
        <dbReference type="ChEBI" id="CHEBI:74411"/>
        <dbReference type="ChEBI" id="CHEBI:74415"/>
        <dbReference type="EC" id="2.5.1.75"/>
    </reaction>
</comment>
<dbReference type="NCBIfam" id="TIGR00174">
    <property type="entry name" value="miaA"/>
    <property type="match status" value="1"/>
</dbReference>
<organism evidence="14 15">
    <name type="scientific">Aliiroseovarius crassostreae</name>
    <dbReference type="NCBI Taxonomy" id="154981"/>
    <lineage>
        <taxon>Bacteria</taxon>
        <taxon>Pseudomonadati</taxon>
        <taxon>Pseudomonadota</taxon>
        <taxon>Alphaproteobacteria</taxon>
        <taxon>Rhodobacterales</taxon>
        <taxon>Paracoccaceae</taxon>
        <taxon>Aliiroseovarius</taxon>
    </lineage>
</organism>
<comment type="cofactor">
    <cofactor evidence="1 10">
        <name>Mg(2+)</name>
        <dbReference type="ChEBI" id="CHEBI:18420"/>
    </cofactor>
</comment>
<evidence type="ECO:0000256" key="13">
    <source>
        <dbReference type="RuleBase" id="RU003785"/>
    </source>
</evidence>
<comment type="subunit">
    <text evidence="10">Monomer.</text>
</comment>
<evidence type="ECO:0000256" key="9">
    <source>
        <dbReference type="ARBA" id="ARBA00049563"/>
    </source>
</evidence>
<feature type="site" description="Interaction with substrate tRNA" evidence="10">
    <location>
        <position position="148"/>
    </location>
</feature>
<dbReference type="SUPFAM" id="SSF52540">
    <property type="entry name" value="P-loop containing nucleoside triphosphate hydrolases"/>
    <property type="match status" value="1"/>
</dbReference>
<feature type="binding site" evidence="10">
    <location>
        <begin position="39"/>
        <end position="46"/>
    </location>
    <ligand>
        <name>ATP</name>
        <dbReference type="ChEBI" id="CHEBI:30616"/>
    </ligand>
</feature>
<name>A0A9Q9HC48_9RHOB</name>
<keyword evidence="5 10" id="KW-0819">tRNA processing</keyword>
<keyword evidence="6 10" id="KW-0547">Nucleotide-binding</keyword>
<dbReference type="Gene3D" id="3.40.50.300">
    <property type="entry name" value="P-loop containing nucleotide triphosphate hydrolases"/>
    <property type="match status" value="1"/>
</dbReference>
<dbReference type="GO" id="GO:0006400">
    <property type="term" value="P:tRNA modification"/>
    <property type="evidence" value="ECO:0007669"/>
    <property type="project" value="TreeGrafter"/>
</dbReference>
<feature type="binding site" evidence="10">
    <location>
        <begin position="41"/>
        <end position="46"/>
    </location>
    <ligand>
        <name>substrate</name>
    </ligand>
</feature>
<evidence type="ECO:0000256" key="11">
    <source>
        <dbReference type="RuleBase" id="RU003783"/>
    </source>
</evidence>
<evidence type="ECO:0000256" key="8">
    <source>
        <dbReference type="ARBA" id="ARBA00022842"/>
    </source>
</evidence>
<evidence type="ECO:0000256" key="6">
    <source>
        <dbReference type="ARBA" id="ARBA00022741"/>
    </source>
</evidence>
<evidence type="ECO:0000256" key="12">
    <source>
        <dbReference type="RuleBase" id="RU003784"/>
    </source>
</evidence>
<dbReference type="InterPro" id="IPR039657">
    <property type="entry name" value="Dimethylallyltransferase"/>
</dbReference>
<evidence type="ECO:0000256" key="7">
    <source>
        <dbReference type="ARBA" id="ARBA00022840"/>
    </source>
</evidence>
<accession>A0A9Q9HC48</accession>